<dbReference type="Pfam" id="PF09744">
    <property type="entry name" value="RH1"/>
    <property type="match status" value="1"/>
</dbReference>
<evidence type="ECO:0000259" key="6">
    <source>
        <dbReference type="PROSITE" id="PS51777"/>
    </source>
</evidence>
<keyword evidence="7" id="KW-1185">Reference proteome</keyword>
<feature type="coiled-coil region" evidence="4">
    <location>
        <begin position="144"/>
        <end position="237"/>
    </location>
</feature>
<evidence type="ECO:0000256" key="2">
    <source>
        <dbReference type="ARBA" id="ARBA00022927"/>
    </source>
</evidence>
<keyword evidence="3 4" id="KW-0175">Coiled coil</keyword>
<dbReference type="InterPro" id="IPR021563">
    <property type="entry name" value="RILP_dimer"/>
</dbReference>
<name>A0ABM1BGJ4_LIMPO</name>
<accession>A0ABM1BGJ4</accession>
<dbReference type="PROSITE" id="PS51777">
    <property type="entry name" value="RH2"/>
    <property type="match status" value="1"/>
</dbReference>
<evidence type="ECO:0000259" key="5">
    <source>
        <dbReference type="PROSITE" id="PS51776"/>
    </source>
</evidence>
<dbReference type="PROSITE" id="PS51776">
    <property type="entry name" value="RH1"/>
    <property type="match status" value="1"/>
</dbReference>
<feature type="coiled-coil region" evidence="4">
    <location>
        <begin position="74"/>
        <end position="105"/>
    </location>
</feature>
<evidence type="ECO:0000256" key="1">
    <source>
        <dbReference type="ARBA" id="ARBA00022448"/>
    </source>
</evidence>
<dbReference type="Proteomes" id="UP000694941">
    <property type="component" value="Unplaced"/>
</dbReference>
<dbReference type="PANTHER" id="PTHR21502">
    <property type="entry name" value="ZINC FINGER PROTEIN DZIP1"/>
    <property type="match status" value="1"/>
</dbReference>
<evidence type="ECO:0000256" key="4">
    <source>
        <dbReference type="SAM" id="Coils"/>
    </source>
</evidence>
<proteinExistence type="predicted"/>
<dbReference type="Pfam" id="PF11461">
    <property type="entry name" value="RILP"/>
    <property type="match status" value="1"/>
</dbReference>
<reference evidence="8" key="1">
    <citation type="submission" date="2025-08" db="UniProtKB">
        <authorList>
            <consortium name="RefSeq"/>
        </authorList>
    </citation>
    <scope>IDENTIFICATION</scope>
    <source>
        <tissue evidence="8">Muscle</tissue>
    </source>
</reference>
<dbReference type="RefSeq" id="XP_013781559.1">
    <property type="nucleotide sequence ID" value="XM_013926105.2"/>
</dbReference>
<keyword evidence="2" id="KW-0653">Protein transport</keyword>
<evidence type="ECO:0000313" key="7">
    <source>
        <dbReference type="Proteomes" id="UP000694941"/>
    </source>
</evidence>
<feature type="domain" description="RH1" evidence="5">
    <location>
        <begin position="1"/>
        <end position="84"/>
    </location>
</feature>
<dbReference type="InterPro" id="IPR034744">
    <property type="entry name" value="RH2"/>
</dbReference>
<evidence type="ECO:0000256" key="3">
    <source>
        <dbReference type="ARBA" id="ARBA00023054"/>
    </source>
</evidence>
<dbReference type="Gene3D" id="6.10.230.10">
    <property type="match status" value="1"/>
</dbReference>
<sequence length="347" mass="40598">MNSVVEKICVEDVYDLASDIGKEFEKIIDIYGIEVITSLMPKVICALERLEFCASRNDSVDLEISDLNSLIVQLQYEKIEKQEYKSKLEKELEQIEDIWREETNKLSELVTELKEENLRLCSSLKEKENSLSEKSSSCVSEQELKIAQKLKEIVDRQREQIEQKDQELHQKCNDVEVLQLQLQKLVQFNKDLRRKQKHQQCQMKAIVEEKVELQVQLEEYQSELQQLRSQLGVAVKENLELAQAESELVPDSKRKFVIDLDDPERPQFTVDELKRIMFERNDLKAKISELQDELTLYKPQPPSKSDVVDPVEELPVQGPINKEPEEKLYPSTKPSGIRRFFQFVLRS</sequence>
<dbReference type="SUPFAM" id="SSF161256">
    <property type="entry name" value="RILP dimerisation region"/>
    <property type="match status" value="1"/>
</dbReference>
<organism evidence="7 8">
    <name type="scientific">Limulus polyphemus</name>
    <name type="common">Atlantic horseshoe crab</name>
    <dbReference type="NCBI Taxonomy" id="6850"/>
    <lineage>
        <taxon>Eukaryota</taxon>
        <taxon>Metazoa</taxon>
        <taxon>Ecdysozoa</taxon>
        <taxon>Arthropoda</taxon>
        <taxon>Chelicerata</taxon>
        <taxon>Merostomata</taxon>
        <taxon>Xiphosura</taxon>
        <taxon>Limulidae</taxon>
        <taxon>Limulus</taxon>
    </lineage>
</organism>
<dbReference type="Gene3D" id="1.20.58.1770">
    <property type="match status" value="1"/>
</dbReference>
<evidence type="ECO:0000313" key="8">
    <source>
        <dbReference type="RefSeq" id="XP_013781559.1"/>
    </source>
</evidence>
<dbReference type="InterPro" id="IPR034743">
    <property type="entry name" value="RH1"/>
</dbReference>
<keyword evidence="1" id="KW-0813">Transport</keyword>
<dbReference type="PANTHER" id="PTHR21502:SF4">
    <property type="entry name" value="RILP-LIKE PROTEIN HOMOLOG"/>
    <property type="match status" value="1"/>
</dbReference>
<dbReference type="CDD" id="cd14445">
    <property type="entry name" value="RILP-like"/>
    <property type="match status" value="1"/>
</dbReference>
<protein>
    <submittedName>
        <fullName evidence="8">RILP-like protein 1 isoform X1</fullName>
    </submittedName>
</protein>
<dbReference type="GeneID" id="106465862"/>
<feature type="domain" description="RH2" evidence="6">
    <location>
        <begin position="265"/>
        <end position="340"/>
    </location>
</feature>
<dbReference type="InterPro" id="IPR051241">
    <property type="entry name" value="DZIP_RILPL"/>
</dbReference>
<gene>
    <name evidence="8" type="primary">LOC106465862</name>
</gene>